<keyword evidence="9 17" id="KW-0812">Transmembrane</keyword>
<dbReference type="PANTHER" id="PTHR45197:SF1">
    <property type="entry name" value="SPHINGOLIPID C9-METHYLTRANSFERASE A-RELATED"/>
    <property type="match status" value="1"/>
</dbReference>
<dbReference type="GO" id="GO:0008270">
    <property type="term" value="F:zinc ion binding"/>
    <property type="evidence" value="ECO:0007669"/>
    <property type="project" value="InterPro"/>
</dbReference>
<dbReference type="InterPro" id="IPR052290">
    <property type="entry name" value="Sphingo_C9-MT"/>
</dbReference>
<keyword evidence="6" id="KW-0489">Methyltransferase</keyword>
<proteinExistence type="inferred from homology"/>
<feature type="transmembrane region" description="Helical" evidence="17">
    <location>
        <begin position="255"/>
        <end position="273"/>
    </location>
</feature>
<keyword evidence="10" id="KW-0746">Sphingolipid metabolism</keyword>
<comment type="pathway">
    <text evidence="2">Lipid metabolism; sphingolipid metabolism.</text>
</comment>
<evidence type="ECO:0000313" key="20">
    <source>
        <dbReference type="Proteomes" id="UP001175001"/>
    </source>
</evidence>
<accession>A0AA40CQP5</accession>
<dbReference type="InterPro" id="IPR021858">
    <property type="entry name" value="Fun_TF"/>
</dbReference>
<feature type="transmembrane region" description="Helical" evidence="17">
    <location>
        <begin position="320"/>
        <end position="339"/>
    </location>
</feature>
<comment type="similarity">
    <text evidence="4">Belongs to the CFA/CMAS family.</text>
</comment>
<feature type="transmembrane region" description="Helical" evidence="17">
    <location>
        <begin position="476"/>
        <end position="494"/>
    </location>
</feature>
<evidence type="ECO:0000256" key="13">
    <source>
        <dbReference type="ARBA" id="ARBA00023136"/>
    </source>
</evidence>
<evidence type="ECO:0000256" key="5">
    <source>
        <dbReference type="ARBA" id="ARBA00022516"/>
    </source>
</evidence>
<dbReference type="SUPFAM" id="SSF53335">
    <property type="entry name" value="S-adenosyl-L-methionine-dependent methyltransferases"/>
    <property type="match status" value="1"/>
</dbReference>
<dbReference type="GO" id="GO:0003677">
    <property type="term" value="F:DNA binding"/>
    <property type="evidence" value="ECO:0007669"/>
    <property type="project" value="InterPro"/>
</dbReference>
<dbReference type="GO" id="GO:0006665">
    <property type="term" value="P:sphingolipid metabolic process"/>
    <property type="evidence" value="ECO:0007669"/>
    <property type="project" value="UniProtKB-KW"/>
</dbReference>
<dbReference type="CDD" id="cd12148">
    <property type="entry name" value="fungal_TF_MHR"/>
    <property type="match status" value="1"/>
</dbReference>
<keyword evidence="20" id="KW-1185">Reference proteome</keyword>
<evidence type="ECO:0000256" key="6">
    <source>
        <dbReference type="ARBA" id="ARBA00022603"/>
    </source>
</evidence>
<protein>
    <recommendedName>
        <fullName evidence="15">sphingolipid C(9)-methyltransferase</fullName>
        <ecNumber evidence="15">2.1.1.317</ecNumber>
    </recommendedName>
</protein>
<dbReference type="Pfam" id="PF02353">
    <property type="entry name" value="CMAS"/>
    <property type="match status" value="1"/>
</dbReference>
<feature type="domain" description="Xylanolytic transcriptional activator regulatory" evidence="18">
    <location>
        <begin position="91"/>
        <end position="162"/>
    </location>
</feature>
<gene>
    <name evidence="19" type="primary">MT2_1</name>
    <name evidence="19" type="ORF">DIS24_g7581</name>
</gene>
<name>A0AA40CQP5_9PEZI</name>
<reference evidence="19" key="1">
    <citation type="submission" date="2023-06" db="EMBL/GenBank/DDBJ databases">
        <title>Multi-omics analyses reveal the molecular pathogenesis toolkit of Lasiodiplodia hormozganensis, a cross-kingdom pathogen.</title>
        <authorList>
            <person name="Felix C."/>
            <person name="Meneses R."/>
            <person name="Goncalves M.F.M."/>
            <person name="Tilleman L."/>
            <person name="Duarte A.S."/>
            <person name="Jorrin-Novo J.V."/>
            <person name="Van De Peer Y."/>
            <person name="Deforce D."/>
            <person name="Van Nieuwerburgh F."/>
            <person name="Esteves A.C."/>
            <person name="Alves A."/>
        </authorList>
    </citation>
    <scope>NUCLEOTIDE SEQUENCE</scope>
    <source>
        <strain evidence="19">CBS 339.90</strain>
    </source>
</reference>
<evidence type="ECO:0000256" key="10">
    <source>
        <dbReference type="ARBA" id="ARBA00022919"/>
    </source>
</evidence>
<dbReference type="GO" id="GO:0008168">
    <property type="term" value="F:methyltransferase activity"/>
    <property type="evidence" value="ECO:0007669"/>
    <property type="project" value="UniProtKB-KW"/>
</dbReference>
<evidence type="ECO:0000256" key="14">
    <source>
        <dbReference type="ARBA" id="ARBA00023242"/>
    </source>
</evidence>
<dbReference type="SMART" id="SM00906">
    <property type="entry name" value="Fungal_trans"/>
    <property type="match status" value="1"/>
</dbReference>
<feature type="compositionally biased region" description="Low complexity" evidence="16">
    <location>
        <begin position="928"/>
        <end position="937"/>
    </location>
</feature>
<evidence type="ECO:0000256" key="17">
    <source>
        <dbReference type="SAM" id="Phobius"/>
    </source>
</evidence>
<evidence type="ECO:0000259" key="18">
    <source>
        <dbReference type="SMART" id="SM00906"/>
    </source>
</evidence>
<dbReference type="Proteomes" id="UP001175001">
    <property type="component" value="Unassembled WGS sequence"/>
</dbReference>
<evidence type="ECO:0000256" key="11">
    <source>
        <dbReference type="ARBA" id="ARBA00022989"/>
    </source>
</evidence>
<organism evidence="19 20">
    <name type="scientific">Lasiodiplodia hormozganensis</name>
    <dbReference type="NCBI Taxonomy" id="869390"/>
    <lineage>
        <taxon>Eukaryota</taxon>
        <taxon>Fungi</taxon>
        <taxon>Dikarya</taxon>
        <taxon>Ascomycota</taxon>
        <taxon>Pezizomycotina</taxon>
        <taxon>Dothideomycetes</taxon>
        <taxon>Dothideomycetes incertae sedis</taxon>
        <taxon>Botryosphaeriales</taxon>
        <taxon>Botryosphaeriaceae</taxon>
        <taxon>Lasiodiplodia</taxon>
    </lineage>
</organism>
<dbReference type="InterPro" id="IPR007219">
    <property type="entry name" value="XnlR_reg_dom"/>
</dbReference>
<dbReference type="GO" id="GO:0006351">
    <property type="term" value="P:DNA-templated transcription"/>
    <property type="evidence" value="ECO:0007669"/>
    <property type="project" value="InterPro"/>
</dbReference>
<keyword evidence="7" id="KW-0808">Transferase</keyword>
<feature type="region of interest" description="Disordered" evidence="16">
    <location>
        <begin position="920"/>
        <end position="942"/>
    </location>
</feature>
<feature type="transmembrane region" description="Helical" evidence="17">
    <location>
        <begin position="501"/>
        <end position="519"/>
    </location>
</feature>
<dbReference type="Pfam" id="PF11951">
    <property type="entry name" value="Fungal_trans_2"/>
    <property type="match status" value="1"/>
</dbReference>
<evidence type="ECO:0000256" key="1">
    <source>
        <dbReference type="ARBA" id="ARBA00004141"/>
    </source>
</evidence>
<evidence type="ECO:0000256" key="8">
    <source>
        <dbReference type="ARBA" id="ARBA00022691"/>
    </source>
</evidence>
<sequence length="1200" mass="132878">MFEDRAFSPQLAHQLATDKSWSALYHAVLAIGSQYHNRGGFEPGKSQAWKYFEITFSLCPDLLIFKASLTTVQALTAMAVFARNISCIQLESITVSQAARMAQSLGYNRATASSDKSIQRTFWVLYCMEKTTCFYTGKTSVRPFLHDSPARTSVLTSTSKPQLLSDHDIGFAPPSLPEPAFGGFDWLVTFSRYGRLVSRIYANLFAINAAGKPPAAYYAIIDELRGELEAWRSAIPERFRPGGAFRVRDYSGPPATTLAIFVQYLYFSVLLALSRGTLHVAKTNEEQGTRHQEAKKELMQTARRILELSRHIEVEPFSHVWVLVFMPLSALFILFDFVVHNPVHPETNNNLALLDIAGGHFSHLEYVSQGTLPASLAAEFAHIARQYVQDFRMQQYQRMKGLAMPPAADPSIGASHPTPATTAMSTPPRSVGEDLWRLTGVMRASEHPQSNETVMPQTCPSIKNGPLPADGAGSDSFSNTLLISLLIVIPLFIARGSLLGTLTYGLITAIPILATYWYTVSKYSPRKNVKATFPGRGVEHYLHFHKASHRAKYHGQAKIPLETFHEMYFAGDVDLKGDMLDILEYRHDWASFRFTLSLFKFFLTGMMPEVILHTRSQDEEQVRGHYDRGNDFYAWFLGPRMIYTSGIISDPNREETLEELQDNKLAIVCEKIQLQSGEQVLDMGCGWGTFATFASAKYGACVTGITLGRNQTAWGNNLLREAGIAETQSRILCMDYRDVPRPADGGRYKKIVCLEMCEHVGIRNFSSFLRLLHDLLDDDGVLILQYSGLRKYWQYEDLIWGLFMNKYVFPGADASTPLGFVVDRLEGVGFEVKHVDTIGVHYSGTLWRWYRNWISNREKVEAKYGKRWYRIWEFFLASSTITSRQGGATCFQITLVKNINSTHRIDGVGSQFALHERIQLPPPESNNTLQHTTTPRPLLHPQPPPFLNPNPLPPRDTVLVHHWVTFVCANSVLVDNATNFFRTIYTPLAVHRAGSSSAPQAAVYHALCAAAAYSRARVCYPLSASSSSAAETETTTATRHETAAVRLLQHSLDPAAAAMCASSVSQKEAVLAAIILLTLVDIIRGTTAGAWRAHMRGGKSWIEALGGAAGWEGKSGADGGGSSSSSTLASSVLYQQFRGGAVVASLQDSEGADDYSPDGGGGGGGDGVVGEAAYHLDLLYGVPKDMFEVLVRLRKVWWGG</sequence>
<evidence type="ECO:0000256" key="2">
    <source>
        <dbReference type="ARBA" id="ARBA00004760"/>
    </source>
</evidence>
<dbReference type="PANTHER" id="PTHR45197">
    <property type="entry name" value="SYNTHASE, PUTATIVE (AFU_ORTHOLOGUE AFUA_7G04190)-RELATED"/>
    <property type="match status" value="1"/>
</dbReference>
<dbReference type="EC" id="2.1.1.317" evidence="15"/>
<keyword evidence="13 17" id="KW-0472">Membrane</keyword>
<evidence type="ECO:0000256" key="12">
    <source>
        <dbReference type="ARBA" id="ARBA00023098"/>
    </source>
</evidence>
<dbReference type="GO" id="GO:0016020">
    <property type="term" value="C:membrane"/>
    <property type="evidence" value="ECO:0007669"/>
    <property type="project" value="UniProtKB-SubCell"/>
</dbReference>
<evidence type="ECO:0000256" key="16">
    <source>
        <dbReference type="SAM" id="MobiDB-lite"/>
    </source>
</evidence>
<dbReference type="InterPro" id="IPR029063">
    <property type="entry name" value="SAM-dependent_MTases_sf"/>
</dbReference>
<keyword evidence="8" id="KW-0949">S-adenosyl-L-methionine</keyword>
<evidence type="ECO:0000256" key="9">
    <source>
        <dbReference type="ARBA" id="ARBA00022692"/>
    </source>
</evidence>
<evidence type="ECO:0000256" key="15">
    <source>
        <dbReference type="ARBA" id="ARBA00039020"/>
    </source>
</evidence>
<keyword evidence="5" id="KW-0444">Lipid biosynthesis</keyword>
<evidence type="ECO:0000313" key="19">
    <source>
        <dbReference type="EMBL" id="KAK0647615.1"/>
    </source>
</evidence>
<keyword evidence="11 17" id="KW-1133">Transmembrane helix</keyword>
<dbReference type="AlphaFoldDB" id="A0AA40CQP5"/>
<dbReference type="Pfam" id="PF04082">
    <property type="entry name" value="Fungal_trans"/>
    <property type="match status" value="1"/>
</dbReference>
<comment type="pathway">
    <text evidence="3">Sphingolipid metabolism.</text>
</comment>
<dbReference type="GO" id="GO:0032259">
    <property type="term" value="P:methylation"/>
    <property type="evidence" value="ECO:0007669"/>
    <property type="project" value="UniProtKB-KW"/>
</dbReference>
<comment type="subcellular location">
    <subcellularLocation>
        <location evidence="1">Membrane</location>
        <topology evidence="1">Multi-pass membrane protein</topology>
    </subcellularLocation>
</comment>
<keyword evidence="14" id="KW-0539">Nucleus</keyword>
<keyword evidence="12" id="KW-0443">Lipid metabolism</keyword>
<comment type="caution">
    <text evidence="19">The sequence shown here is derived from an EMBL/GenBank/DDBJ whole genome shotgun (WGS) entry which is preliminary data.</text>
</comment>
<dbReference type="Gene3D" id="3.40.50.150">
    <property type="entry name" value="Vaccinia Virus protein VP39"/>
    <property type="match status" value="1"/>
</dbReference>
<evidence type="ECO:0000256" key="3">
    <source>
        <dbReference type="ARBA" id="ARBA00004991"/>
    </source>
</evidence>
<dbReference type="EMBL" id="JAUJDW010000047">
    <property type="protein sequence ID" value="KAK0647615.1"/>
    <property type="molecule type" value="Genomic_DNA"/>
</dbReference>
<evidence type="ECO:0000256" key="7">
    <source>
        <dbReference type="ARBA" id="ARBA00022679"/>
    </source>
</evidence>
<evidence type="ECO:0000256" key="4">
    <source>
        <dbReference type="ARBA" id="ARBA00010815"/>
    </source>
</evidence>